<proteinExistence type="predicted"/>
<dbReference type="PANTHER" id="PTHR30108">
    <property type="entry name" value="3-OCTAPRENYL-4-HYDROXYBENZOATE CARBOXY-LYASE-RELATED"/>
    <property type="match status" value="1"/>
</dbReference>
<reference evidence="5" key="2">
    <citation type="submission" date="2017-05" db="EMBL/GenBank/DDBJ databases">
        <title>Draft genome sequence of Geobacter pelophilus, a iron(III)-reducing bacteria.</title>
        <authorList>
            <person name="Aoyagi T."/>
            <person name="Koike H."/>
            <person name="Morita T."/>
            <person name="Sato Y."/>
            <person name="Habe H."/>
            <person name="Hori T."/>
        </authorList>
    </citation>
    <scope>NUCLEOTIDE SEQUENCE [LARGE SCALE GENOMIC DNA]</scope>
    <source>
        <strain evidence="5">Drf2</strain>
    </source>
</reference>
<dbReference type="Pfam" id="PF01977">
    <property type="entry name" value="UbiD"/>
    <property type="match status" value="1"/>
</dbReference>
<dbReference type="Pfam" id="PF20696">
    <property type="entry name" value="UbiD_C"/>
    <property type="match status" value="1"/>
</dbReference>
<feature type="domain" description="3-octaprenyl-4-hydroxybenzoate carboxy-lyase-like N-terminal" evidence="2">
    <location>
        <begin position="51"/>
        <end position="130"/>
    </location>
</feature>
<name>A0ABQ0MPA0_9BACT</name>
<dbReference type="InterPro" id="IPR048304">
    <property type="entry name" value="UbiD_Rift_dom"/>
</dbReference>
<feature type="domain" description="3-octaprenyl-4-hydroxybenzoate carboxy-lyase-like Rift-related" evidence="1">
    <location>
        <begin position="145"/>
        <end position="340"/>
    </location>
</feature>
<dbReference type="SUPFAM" id="SSF143968">
    <property type="entry name" value="UbiD C-terminal domain-like"/>
    <property type="match status" value="1"/>
</dbReference>
<protein>
    <submittedName>
        <fullName evidence="4">UbiD family decarboxylase</fullName>
    </submittedName>
</protein>
<keyword evidence="5" id="KW-1185">Reference proteome</keyword>
<evidence type="ECO:0000259" key="3">
    <source>
        <dbReference type="Pfam" id="PF20696"/>
    </source>
</evidence>
<dbReference type="NCBIfam" id="TIGR00148">
    <property type="entry name" value="UbiD family decarboxylase"/>
    <property type="match status" value="1"/>
</dbReference>
<dbReference type="Pfam" id="PF20695">
    <property type="entry name" value="UbiD_N"/>
    <property type="match status" value="1"/>
</dbReference>
<evidence type="ECO:0000313" key="4">
    <source>
        <dbReference type="EMBL" id="GAW68086.1"/>
    </source>
</evidence>
<dbReference type="EMBL" id="BDQG01000001">
    <property type="protein sequence ID" value="GAW68086.1"/>
    <property type="molecule type" value="Genomic_DNA"/>
</dbReference>
<evidence type="ECO:0000259" key="1">
    <source>
        <dbReference type="Pfam" id="PF01977"/>
    </source>
</evidence>
<dbReference type="Proteomes" id="UP000194153">
    <property type="component" value="Unassembled WGS sequence"/>
</dbReference>
<feature type="domain" description="3-octaprenyl-4-hydroxybenzoate carboxy-lyase-like C-terminal" evidence="3">
    <location>
        <begin position="345"/>
        <end position="452"/>
    </location>
</feature>
<dbReference type="Gene3D" id="3.40.1670.10">
    <property type="entry name" value="UbiD C-terminal domain-like"/>
    <property type="match status" value="1"/>
</dbReference>
<dbReference type="SUPFAM" id="SSF50475">
    <property type="entry name" value="FMN-binding split barrel"/>
    <property type="match status" value="1"/>
</dbReference>
<dbReference type="InterPro" id="IPR049381">
    <property type="entry name" value="UbiD-like_C"/>
</dbReference>
<dbReference type="PANTHER" id="PTHR30108:SF17">
    <property type="entry name" value="FERULIC ACID DECARBOXYLASE 1"/>
    <property type="match status" value="1"/>
</dbReference>
<organism evidence="4 5">
    <name type="scientific">Geoanaerobacter pelophilus</name>
    <dbReference type="NCBI Taxonomy" id="60036"/>
    <lineage>
        <taxon>Bacteria</taxon>
        <taxon>Pseudomonadati</taxon>
        <taxon>Thermodesulfobacteriota</taxon>
        <taxon>Desulfuromonadia</taxon>
        <taxon>Geobacterales</taxon>
        <taxon>Geobacteraceae</taxon>
        <taxon>Geoanaerobacter</taxon>
    </lineage>
</organism>
<accession>A0ABQ0MPA0</accession>
<reference evidence="4 5" key="1">
    <citation type="submission" date="2017-04" db="EMBL/GenBank/DDBJ databases">
        <authorList>
            <consortium name="Geobacter pelophilus Genome Sequencing"/>
            <person name="Aoyagi T."/>
            <person name="Koike H."/>
            <person name="Hori T."/>
        </authorList>
    </citation>
    <scope>NUCLEOTIDE SEQUENCE [LARGE SCALE GENOMIC DNA]</scope>
    <source>
        <strain evidence="4 5">Drf2</strain>
    </source>
</reference>
<evidence type="ECO:0000313" key="5">
    <source>
        <dbReference type="Proteomes" id="UP000194153"/>
    </source>
</evidence>
<evidence type="ECO:0000259" key="2">
    <source>
        <dbReference type="Pfam" id="PF20695"/>
    </source>
</evidence>
<comment type="caution">
    <text evidence="4">The sequence shown here is derived from an EMBL/GenBank/DDBJ whole genome shotgun (WGS) entry which is preliminary data.</text>
</comment>
<dbReference type="InterPro" id="IPR002830">
    <property type="entry name" value="UbiD"/>
</dbReference>
<gene>
    <name evidence="4" type="ORF">GPEL0_01r4259</name>
</gene>
<sequence>MNWTLLTPGSSAGREGEEKHCHTPVEVIKTFSSAHFTGVAMAFKDLRSLIAGLEAAGELQRVAVEVDPDLEIACITDRQSKLPGGGKALLFEKVKGSPFQVATNLFGSPARMALALGVAELGRLSEAMEKLLTSPGLAPLPLLVDRGPCREVVERPPDLLRYPFLKSWPGDGGRFITLPLVFTRDPETGEDNCGMYRVRIFDDGSAGVRWKNGSGGWAHYRKHMASGKRMPVAIAVGADPALTLAASLPLPAGLNEVPFAGYLRGEPVPMLRCLDSDLLVPADAELVIEGFVEPGATRNEGAFGNHTGSYDQGEEVPLLTVTCITRRRDPICQATVVGPPPMEDCWMAKGAERLLLPLARRQCPEIVDLSLPLEGIFHGCALIAIEKTLPGQGRRVLDKLRSEGWLQRGKLLVVVDAGDNPLTMSEGFWRALNGVRFPGDLALTPDGCLGVDATRKLPEEGGGQYQELRQDASVSAQVARRWREYGFL</sequence>
<dbReference type="InterPro" id="IPR049383">
    <property type="entry name" value="UbiD-like_N"/>
</dbReference>